<dbReference type="Gene3D" id="1.10.10.10">
    <property type="entry name" value="Winged helix-like DNA-binding domain superfamily/Winged helix DNA-binding domain"/>
    <property type="match status" value="1"/>
</dbReference>
<reference evidence="1 2" key="1">
    <citation type="journal article" date="2015" name="Nature">
        <title>rRNA introns, odd ribosomes, and small enigmatic genomes across a large radiation of phyla.</title>
        <authorList>
            <person name="Brown C.T."/>
            <person name="Hug L.A."/>
            <person name="Thomas B.C."/>
            <person name="Sharon I."/>
            <person name="Castelle C.J."/>
            <person name="Singh A."/>
            <person name="Wilkins M.J."/>
            <person name="Williams K.H."/>
            <person name="Banfield J.F."/>
        </authorList>
    </citation>
    <scope>NUCLEOTIDE SEQUENCE [LARGE SCALE GENOMIC DNA]</scope>
</reference>
<dbReference type="EMBL" id="LCOY01000013">
    <property type="protein sequence ID" value="KKU88128.1"/>
    <property type="molecule type" value="Genomic_DNA"/>
</dbReference>
<evidence type="ECO:0000313" key="1">
    <source>
        <dbReference type="EMBL" id="KKU88128.1"/>
    </source>
</evidence>
<accession>A0A0G1WCT4</accession>
<protein>
    <recommendedName>
        <fullName evidence="3">Fido domain-containing protein</fullName>
    </recommendedName>
</protein>
<dbReference type="SUPFAM" id="SSF46785">
    <property type="entry name" value="Winged helix' DNA-binding domain"/>
    <property type="match status" value="1"/>
</dbReference>
<organism evidence="1 2">
    <name type="scientific">Candidatus Gottesmanbacteria bacterium GW2011_GWA2_47_9</name>
    <dbReference type="NCBI Taxonomy" id="1618445"/>
    <lineage>
        <taxon>Bacteria</taxon>
        <taxon>Candidatus Gottesmaniibacteriota</taxon>
    </lineage>
</organism>
<proteinExistence type="predicted"/>
<dbReference type="InterPro" id="IPR036388">
    <property type="entry name" value="WH-like_DNA-bd_sf"/>
</dbReference>
<sequence length="278" mass="30811">MISLSYNLSPGIKKCLTQIDTSRREILLTPTAPARLLELQWKSSQGNLVSWASLLPNDKPSSAKLKTALTHVRQVWIGAPMSIAPRAIEPLDAIFGTRLATSSDTAKILKYLDSDSFHPVLQAAIAHLHFAPSPIAFLVAHMYLCRRGYDCNGMVCPDGFWPQNHESYAGLLAQSQKAASITPWLEFYAQAAVYQYGLGYRALLHQSSEISKGIWTLSDRQKNILVLLDSPEASITNRGVQKRFTISQVTASRDLAKLVTLSLIYPHGHGRSVYYTRA</sequence>
<evidence type="ECO:0008006" key="3">
    <source>
        <dbReference type="Google" id="ProtNLM"/>
    </source>
</evidence>
<gene>
    <name evidence="1" type="ORF">UY16_C0013G0038</name>
</gene>
<evidence type="ECO:0000313" key="2">
    <source>
        <dbReference type="Proteomes" id="UP000034739"/>
    </source>
</evidence>
<dbReference type="Proteomes" id="UP000034739">
    <property type="component" value="Unassembled WGS sequence"/>
</dbReference>
<comment type="caution">
    <text evidence="1">The sequence shown here is derived from an EMBL/GenBank/DDBJ whole genome shotgun (WGS) entry which is preliminary data.</text>
</comment>
<dbReference type="InterPro" id="IPR036390">
    <property type="entry name" value="WH_DNA-bd_sf"/>
</dbReference>
<dbReference type="AlphaFoldDB" id="A0A0G1WCT4"/>
<name>A0A0G1WCT4_9BACT</name>